<comment type="subcellular location">
    <subcellularLocation>
        <location evidence="8">Cytoplasm</location>
    </subcellularLocation>
</comment>
<dbReference type="Gene3D" id="1.10.8.60">
    <property type="match status" value="1"/>
</dbReference>
<dbReference type="CDD" id="cd06571">
    <property type="entry name" value="Bac_DnaA_C"/>
    <property type="match status" value="1"/>
</dbReference>
<feature type="region of interest" description="Domain III, AAA+ region" evidence="8">
    <location>
        <begin position="114"/>
        <end position="330"/>
    </location>
</feature>
<dbReference type="InterPro" id="IPR003593">
    <property type="entry name" value="AAA+_ATPase"/>
</dbReference>
<comment type="caution">
    <text evidence="14">The sequence shown here is derived from an EMBL/GenBank/DDBJ whole genome shotgun (WGS) entry which is preliminary data.</text>
</comment>
<comment type="subunit">
    <text evidence="8">Oligomerizes as a right-handed, spiral filament on DNA at oriC.</text>
</comment>
<dbReference type="FunFam" id="3.40.50.300:FF:000668">
    <property type="entry name" value="Chromosomal replication initiator protein DnaA"/>
    <property type="match status" value="1"/>
</dbReference>
<evidence type="ECO:0000256" key="10">
    <source>
        <dbReference type="RuleBase" id="RU000577"/>
    </source>
</evidence>
<comment type="domain">
    <text evidence="8">Domain I is involved in oligomerization and binding regulators, domain II is flexibile and of varying length in different bacteria, domain III forms the AAA+ region, while domain IV binds dsDNA.</text>
</comment>
<dbReference type="Gene3D" id="3.30.300.180">
    <property type="match status" value="1"/>
</dbReference>
<evidence type="ECO:0000256" key="11">
    <source>
        <dbReference type="RuleBase" id="RU004227"/>
    </source>
</evidence>
<dbReference type="PANTHER" id="PTHR30050:SF2">
    <property type="entry name" value="CHROMOSOMAL REPLICATION INITIATOR PROTEIN DNAA"/>
    <property type="match status" value="1"/>
</dbReference>
<evidence type="ECO:0000313" key="14">
    <source>
        <dbReference type="EMBL" id="OGD94345.1"/>
    </source>
</evidence>
<dbReference type="GO" id="GO:0005886">
    <property type="term" value="C:plasma membrane"/>
    <property type="evidence" value="ECO:0007669"/>
    <property type="project" value="TreeGrafter"/>
</dbReference>
<dbReference type="Pfam" id="PF00308">
    <property type="entry name" value="Bac_DnaA"/>
    <property type="match status" value="1"/>
</dbReference>
<dbReference type="Proteomes" id="UP000178336">
    <property type="component" value="Unassembled WGS sequence"/>
</dbReference>
<sequence length="451" mass="51298">MEGPKIWSRILLELKKQFSKSAFNTWISGSYVLEYQKNNHKNLLIIGTRNSFIKEQVEKRYLPAINRLIVAKKLGNIEVIFVVSQKDKTKKINKEPIFSGIASSLIITSRSADVLNPDYSFENFVVGPSNNLAYLVAKQVCEKPGRLYNPLFIWGNTGVGKTHLLQAIGNEILTHAENAKVLYAPCEKFTNDYLNSLTTKTQASFRSKYRSLDVLLIDDIQFLAGKESTQDEFFYTFNELHLSQRQIVLACDRHPKELGRLKERLISRLVGGMTIDVGPADFEMRLAILKVKCEQKGLQLSDEIVSYIAQSCTSGARELEGFLISVLPLIKLSGNKIGLEEIKAHINKNQSPIRQKPTPEKIIEAVCSHFKLNPDALCGPSRKASLILPRQILMYFLRKELHLPLEQVGRFVGGRDHSTIIYGIDKIEKIIPQNRSWQDEILRIKSFFYNN</sequence>
<keyword evidence="6 8" id="KW-0446">Lipid-binding</keyword>
<comment type="caution">
    <text evidence="8">Lacks conserved residue(s) required for the propagation of feature annotation.</text>
</comment>
<evidence type="ECO:0000256" key="4">
    <source>
        <dbReference type="ARBA" id="ARBA00022741"/>
    </source>
</evidence>
<evidence type="ECO:0000256" key="2">
    <source>
        <dbReference type="ARBA" id="ARBA00022490"/>
    </source>
</evidence>
<dbReference type="HAMAP" id="MF_00377">
    <property type="entry name" value="DnaA_bact"/>
    <property type="match status" value="1"/>
</dbReference>
<name>A0A1F5GR62_9BACT</name>
<organism evidence="14 15">
    <name type="scientific">Candidatus Curtissbacteria bacterium RIFCSPLOWO2_01_FULL_37_9</name>
    <dbReference type="NCBI Taxonomy" id="1797724"/>
    <lineage>
        <taxon>Bacteria</taxon>
        <taxon>Candidatus Curtissiibacteriota</taxon>
    </lineage>
</organism>
<feature type="binding site" evidence="8">
    <location>
        <position position="161"/>
    </location>
    <ligand>
        <name>ATP</name>
        <dbReference type="ChEBI" id="CHEBI:30616"/>
    </ligand>
</feature>
<keyword evidence="2 8" id="KW-0963">Cytoplasm</keyword>
<feature type="binding site" evidence="8">
    <location>
        <position position="160"/>
    </location>
    <ligand>
        <name>ATP</name>
        <dbReference type="ChEBI" id="CHEBI:30616"/>
    </ligand>
</feature>
<evidence type="ECO:0000313" key="15">
    <source>
        <dbReference type="Proteomes" id="UP000178336"/>
    </source>
</evidence>
<dbReference type="NCBIfam" id="TIGR00362">
    <property type="entry name" value="DnaA"/>
    <property type="match status" value="1"/>
</dbReference>
<evidence type="ECO:0000256" key="9">
    <source>
        <dbReference type="NCBIfam" id="TIGR00362"/>
    </source>
</evidence>
<dbReference type="GO" id="GO:0005737">
    <property type="term" value="C:cytoplasm"/>
    <property type="evidence" value="ECO:0007669"/>
    <property type="project" value="UniProtKB-SubCell"/>
</dbReference>
<dbReference type="InterPro" id="IPR013317">
    <property type="entry name" value="DnaA_dom"/>
</dbReference>
<dbReference type="GO" id="GO:0006275">
    <property type="term" value="P:regulation of DNA replication"/>
    <property type="evidence" value="ECO:0007669"/>
    <property type="project" value="UniProtKB-UniRule"/>
</dbReference>
<dbReference type="SMART" id="SM00382">
    <property type="entry name" value="AAA"/>
    <property type="match status" value="1"/>
</dbReference>
<protein>
    <recommendedName>
        <fullName evidence="8 9">Chromosomal replication initiator protein DnaA</fullName>
    </recommendedName>
</protein>
<dbReference type="SUPFAM" id="SSF52540">
    <property type="entry name" value="P-loop containing nucleoside triphosphate hydrolases"/>
    <property type="match status" value="1"/>
</dbReference>
<feature type="region of interest" description="Domain IV, binds dsDNA" evidence="8">
    <location>
        <begin position="331"/>
        <end position="451"/>
    </location>
</feature>
<evidence type="ECO:0000259" key="12">
    <source>
        <dbReference type="SMART" id="SM00382"/>
    </source>
</evidence>
<feature type="region of interest" description="Domain I, interacts with DnaA modulators" evidence="8">
    <location>
        <begin position="1"/>
        <end position="89"/>
    </location>
</feature>
<evidence type="ECO:0000256" key="8">
    <source>
        <dbReference type="HAMAP-Rule" id="MF_00377"/>
    </source>
</evidence>
<dbReference type="GO" id="GO:0006270">
    <property type="term" value="P:DNA replication initiation"/>
    <property type="evidence" value="ECO:0007669"/>
    <property type="project" value="UniProtKB-UniRule"/>
</dbReference>
<gene>
    <name evidence="8" type="primary">dnaA</name>
    <name evidence="14" type="ORF">A3A48_03280</name>
</gene>
<keyword evidence="5 8" id="KW-0067">ATP-binding</keyword>
<dbReference type="AlphaFoldDB" id="A0A1F5GR62"/>
<keyword evidence="4 8" id="KW-0547">Nucleotide-binding</keyword>
<dbReference type="GO" id="GO:0003688">
    <property type="term" value="F:DNA replication origin binding"/>
    <property type="evidence" value="ECO:0007669"/>
    <property type="project" value="UniProtKB-UniRule"/>
</dbReference>
<dbReference type="Pfam" id="PF11638">
    <property type="entry name" value="DnaA_N"/>
    <property type="match status" value="1"/>
</dbReference>
<evidence type="ECO:0000256" key="6">
    <source>
        <dbReference type="ARBA" id="ARBA00023121"/>
    </source>
</evidence>
<proteinExistence type="inferred from homology"/>
<dbReference type="GO" id="GO:0005524">
    <property type="term" value="F:ATP binding"/>
    <property type="evidence" value="ECO:0007669"/>
    <property type="project" value="UniProtKB-UniRule"/>
</dbReference>
<feature type="domain" description="Chromosomal replication initiator DnaA C-terminal" evidence="13">
    <location>
        <begin position="358"/>
        <end position="427"/>
    </location>
</feature>
<feature type="binding site" evidence="8">
    <location>
        <position position="158"/>
    </location>
    <ligand>
        <name>ATP</name>
        <dbReference type="ChEBI" id="CHEBI:30616"/>
    </ligand>
</feature>
<dbReference type="Pfam" id="PF08299">
    <property type="entry name" value="Bac_DnaA_C"/>
    <property type="match status" value="1"/>
</dbReference>
<dbReference type="Gene3D" id="1.10.1750.10">
    <property type="match status" value="1"/>
</dbReference>
<dbReference type="EMBL" id="MFBN01000049">
    <property type="protein sequence ID" value="OGD94345.1"/>
    <property type="molecule type" value="Genomic_DNA"/>
</dbReference>
<feature type="binding site" evidence="8">
    <location>
        <position position="162"/>
    </location>
    <ligand>
        <name>ATP</name>
        <dbReference type="ChEBI" id="CHEBI:30616"/>
    </ligand>
</feature>
<dbReference type="InterPro" id="IPR027417">
    <property type="entry name" value="P-loop_NTPase"/>
</dbReference>
<evidence type="ECO:0000259" key="13">
    <source>
        <dbReference type="SMART" id="SM00760"/>
    </source>
</evidence>
<evidence type="ECO:0000256" key="3">
    <source>
        <dbReference type="ARBA" id="ARBA00022705"/>
    </source>
</evidence>
<dbReference type="GO" id="GO:0008289">
    <property type="term" value="F:lipid binding"/>
    <property type="evidence" value="ECO:0007669"/>
    <property type="project" value="UniProtKB-KW"/>
</dbReference>
<dbReference type="STRING" id="1797724.A3A48_03280"/>
<reference evidence="14 15" key="1">
    <citation type="journal article" date="2016" name="Nat. Commun.">
        <title>Thousands of microbial genomes shed light on interconnected biogeochemical processes in an aquifer system.</title>
        <authorList>
            <person name="Anantharaman K."/>
            <person name="Brown C.T."/>
            <person name="Hug L.A."/>
            <person name="Sharon I."/>
            <person name="Castelle C.J."/>
            <person name="Probst A.J."/>
            <person name="Thomas B.C."/>
            <person name="Singh A."/>
            <person name="Wilkins M.J."/>
            <person name="Karaoz U."/>
            <person name="Brodie E.L."/>
            <person name="Williams K.H."/>
            <person name="Hubbard S.S."/>
            <person name="Banfield J.F."/>
        </authorList>
    </citation>
    <scope>NUCLEOTIDE SEQUENCE [LARGE SCALE GENOMIC DNA]</scope>
</reference>
<dbReference type="InterPro" id="IPR013159">
    <property type="entry name" value="DnaA_C"/>
</dbReference>
<dbReference type="InterPro" id="IPR038454">
    <property type="entry name" value="DnaA_N_sf"/>
</dbReference>
<evidence type="ECO:0000256" key="5">
    <source>
        <dbReference type="ARBA" id="ARBA00022840"/>
    </source>
</evidence>
<dbReference type="Gene3D" id="3.40.50.300">
    <property type="entry name" value="P-loop containing nucleotide triphosphate hydrolases"/>
    <property type="match status" value="1"/>
</dbReference>
<dbReference type="InterPro" id="IPR001957">
    <property type="entry name" value="Chromosome_initiator_DnaA"/>
</dbReference>
<keyword evidence="3 8" id="KW-0235">DNA replication</keyword>
<accession>A0A1F5GR62</accession>
<dbReference type="InterPro" id="IPR010921">
    <property type="entry name" value="Trp_repressor/repl_initiator"/>
</dbReference>
<comment type="function">
    <text evidence="8 10">Plays an essential role in the initiation and regulation of chromosomal replication. ATP-DnaA binds to the origin of replication (oriC) to initiate formation of the DNA replication initiation complex once per cell cycle. Binds the DnaA box (a 9 base pair repeat at the origin) and separates the double-stranded (ds)DNA. Forms a right-handed helical filament on oriC DNA; dsDNA binds to the exterior of the filament while single-stranded (ss)DNA is stabiized in the filament's interior. The ATP-DnaA-oriC complex binds and stabilizes one strand of the AT-rich DNA unwinding element (DUE), permitting loading of DNA polymerase. After initiation quickly degrades to an ADP-DnaA complex that is not apt for DNA replication. Binds acidic phospholipids.</text>
</comment>
<dbReference type="PRINTS" id="PR00051">
    <property type="entry name" value="DNAA"/>
</dbReference>
<dbReference type="SUPFAM" id="SSF48295">
    <property type="entry name" value="TrpR-like"/>
    <property type="match status" value="1"/>
</dbReference>
<keyword evidence="7 8" id="KW-0238">DNA-binding</keyword>
<dbReference type="InterPro" id="IPR020591">
    <property type="entry name" value="Chromosome_initiator_DnaA-like"/>
</dbReference>
<dbReference type="PANTHER" id="PTHR30050">
    <property type="entry name" value="CHROMOSOMAL REPLICATION INITIATOR PROTEIN DNAA"/>
    <property type="match status" value="1"/>
</dbReference>
<dbReference type="InterPro" id="IPR024633">
    <property type="entry name" value="DnaA_N_dom"/>
</dbReference>
<evidence type="ECO:0000256" key="1">
    <source>
        <dbReference type="ARBA" id="ARBA00006583"/>
    </source>
</evidence>
<feature type="domain" description="AAA+ ATPase" evidence="12">
    <location>
        <begin position="147"/>
        <end position="281"/>
    </location>
</feature>
<dbReference type="SMART" id="SM00760">
    <property type="entry name" value="Bac_DnaA_C"/>
    <property type="match status" value="1"/>
</dbReference>
<evidence type="ECO:0000256" key="7">
    <source>
        <dbReference type="ARBA" id="ARBA00023125"/>
    </source>
</evidence>
<comment type="similarity">
    <text evidence="1 8 11">Belongs to the DnaA family.</text>
</comment>
<dbReference type="CDD" id="cd00009">
    <property type="entry name" value="AAA"/>
    <property type="match status" value="1"/>
</dbReference>